<dbReference type="AlphaFoldDB" id="A0A7Z2G5E7"/>
<evidence type="ECO:0000313" key="2">
    <source>
        <dbReference type="EMBL" id="QGZ55557.1"/>
    </source>
</evidence>
<sequence>MVALLSGYFLGPRTGVGQPIASKKSRTSNQLTILFFLIFVLCIVVAIFLNHGIPLLQGEARFQNSALISNLAPLYGFWILTRMISDVERGRKPSFVQPAIYIVGILILGYRSPVLAFVLTYYCYQVIFRFSGTKALWISAIVGGGAGIFCCLTVAFPGVSEL</sequence>
<feature type="transmembrane region" description="Helical" evidence="1">
    <location>
        <begin position="62"/>
        <end position="80"/>
    </location>
</feature>
<feature type="transmembrane region" description="Helical" evidence="1">
    <location>
        <begin position="136"/>
        <end position="156"/>
    </location>
</feature>
<dbReference type="InterPro" id="IPR002760">
    <property type="entry name" value="O_anti_polymase"/>
</dbReference>
<dbReference type="Proteomes" id="UP000434209">
    <property type="component" value="Chromosome 1"/>
</dbReference>
<gene>
    <name evidence="2" type="ORF">FAZ97_11890</name>
</gene>
<keyword evidence="1" id="KW-0472">Membrane</keyword>
<proteinExistence type="predicted"/>
<dbReference type="Pfam" id="PF01901">
    <property type="entry name" value="O_anti_polymase"/>
    <property type="match status" value="1"/>
</dbReference>
<feature type="transmembrane region" description="Helical" evidence="1">
    <location>
        <begin position="33"/>
        <end position="50"/>
    </location>
</feature>
<evidence type="ECO:0000256" key="1">
    <source>
        <dbReference type="SAM" id="Phobius"/>
    </source>
</evidence>
<organism evidence="2 3">
    <name type="scientific">Paraburkholderia acidiphila</name>
    <dbReference type="NCBI Taxonomy" id="2571747"/>
    <lineage>
        <taxon>Bacteria</taxon>
        <taxon>Pseudomonadati</taxon>
        <taxon>Pseudomonadota</taxon>
        <taxon>Betaproteobacteria</taxon>
        <taxon>Burkholderiales</taxon>
        <taxon>Burkholderiaceae</taxon>
        <taxon>Paraburkholderia</taxon>
    </lineage>
</organism>
<feature type="transmembrane region" description="Helical" evidence="1">
    <location>
        <begin position="100"/>
        <end position="124"/>
    </location>
</feature>
<dbReference type="KEGG" id="pacp:FAZ97_11890"/>
<keyword evidence="1" id="KW-0812">Transmembrane</keyword>
<dbReference type="EMBL" id="CP046909">
    <property type="protein sequence ID" value="QGZ55557.1"/>
    <property type="molecule type" value="Genomic_DNA"/>
</dbReference>
<keyword evidence="1" id="KW-1133">Transmembrane helix</keyword>
<name>A0A7Z2G5E7_9BURK</name>
<accession>A0A7Z2G5E7</accession>
<keyword evidence="3" id="KW-1185">Reference proteome</keyword>
<evidence type="ECO:0000313" key="3">
    <source>
        <dbReference type="Proteomes" id="UP000434209"/>
    </source>
</evidence>
<protein>
    <submittedName>
        <fullName evidence="2">Uncharacterized protein</fullName>
    </submittedName>
</protein>
<reference evidence="2 3" key="1">
    <citation type="submission" date="2019-12" db="EMBL/GenBank/DDBJ databases">
        <title>Paraburkholderia acidiphila 7Q-K02 sp. nov and Paraburkholderia acidisoli DHF22 sp. nov., two strains isolated from forest soil.</title>
        <authorList>
            <person name="Gao Z."/>
            <person name="Qiu L."/>
        </authorList>
    </citation>
    <scope>NUCLEOTIDE SEQUENCE [LARGE SCALE GENOMIC DNA]</scope>
    <source>
        <strain evidence="2 3">7Q-K02</strain>
    </source>
</reference>